<evidence type="ECO:0000256" key="10">
    <source>
        <dbReference type="PIRSR" id="PIRSR605428-52"/>
    </source>
</evidence>
<gene>
    <name evidence="12" type="ORF">ALC62_15762</name>
</gene>
<dbReference type="PRINTS" id="PR01609">
    <property type="entry name" value="CD36FAMILY"/>
</dbReference>
<dbReference type="GO" id="GO:0005737">
    <property type="term" value="C:cytoplasm"/>
    <property type="evidence" value="ECO:0007669"/>
    <property type="project" value="TreeGrafter"/>
</dbReference>
<sequence length="499" mass="57152">MQMRPHSLLFNIWKEPNLDIYLNIYIFNITNPIEFLSGKEKIKLQEIGPYVYQEFLVNENITFNDNNTMSYAPKRTIVYVPEMSVGDPIEDIVNVPNVPFLGVSSALSDAGFIVNYPIVQLATLMNTKPILNISVYEYLWGYEDSLVKLASGIVPNFINFVKFGLLDRMYDEGDNTVTVRLQKNANMVEEKGRYLSIDKYNGSPGMAQWGWVETEGNETREENTNCNMLQGTTEGIIFPMHLDKRAVFKVYRKAFCRPLPIVFKKEIWTDNGLPGYLYTLTDDFADPPDQNPDNECFCRKMKTCLKKGLVDVTPCYYNIPVAVSLPHFLNADPSLQENVEGLNPDQEKHKSYVIIQQTVGMPMFFHSRMQTNLVMNRLRYNSKIAAFSDITLPLFWSDMSVTSLPIYLTILLKIVLRILPIAQTVFVYLLGIIGVTTSVLSLISIVWIFNQQQQHEKMIKNDNPDLRIPLYNGQYSSINILPPLKKIASQTDCLTDYIN</sequence>
<proteinExistence type="inferred from homology"/>
<evidence type="ECO:0000313" key="12">
    <source>
        <dbReference type="EMBL" id="KYM93627.1"/>
    </source>
</evidence>
<keyword evidence="4 11" id="KW-0812">Transmembrane</keyword>
<evidence type="ECO:0000256" key="11">
    <source>
        <dbReference type="SAM" id="Phobius"/>
    </source>
</evidence>
<reference evidence="12 13" key="1">
    <citation type="submission" date="2016-03" db="EMBL/GenBank/DDBJ databases">
        <title>Cyphomyrmex costatus WGS genome.</title>
        <authorList>
            <person name="Nygaard S."/>
            <person name="Hu H."/>
            <person name="Boomsma J."/>
            <person name="Zhang G."/>
        </authorList>
    </citation>
    <scope>NUCLEOTIDE SEQUENCE [LARGE SCALE GENOMIC DNA]</scope>
    <source>
        <strain evidence="12">MS0001</strain>
        <tissue evidence="12">Whole body</tissue>
    </source>
</reference>
<evidence type="ECO:0000256" key="6">
    <source>
        <dbReference type="ARBA" id="ARBA00023136"/>
    </source>
</evidence>
<dbReference type="PANTHER" id="PTHR11923">
    <property type="entry name" value="SCAVENGER RECEPTOR CLASS B TYPE-1 SR-B1"/>
    <property type="match status" value="1"/>
</dbReference>
<accession>A0A151I684</accession>
<feature type="transmembrane region" description="Helical" evidence="11">
    <location>
        <begin position="425"/>
        <end position="449"/>
    </location>
</feature>
<dbReference type="Pfam" id="PF01130">
    <property type="entry name" value="CD36"/>
    <property type="match status" value="1"/>
</dbReference>
<keyword evidence="9" id="KW-0325">Glycoprotein</keyword>
<keyword evidence="7 10" id="KW-1015">Disulfide bond</keyword>
<dbReference type="GO" id="GO:0005044">
    <property type="term" value="F:scavenger receptor activity"/>
    <property type="evidence" value="ECO:0007669"/>
    <property type="project" value="TreeGrafter"/>
</dbReference>
<dbReference type="PRINTS" id="PR01610">
    <property type="entry name" value="CD36ANTIGEN"/>
</dbReference>
<dbReference type="PANTHER" id="PTHR11923:SF104">
    <property type="entry name" value="FI07620P"/>
    <property type="match status" value="1"/>
</dbReference>
<dbReference type="GO" id="GO:0005886">
    <property type="term" value="C:plasma membrane"/>
    <property type="evidence" value="ECO:0007669"/>
    <property type="project" value="UniProtKB-SubCell"/>
</dbReference>
<keyword evidence="3" id="KW-1003">Cell membrane</keyword>
<keyword evidence="8 12" id="KW-0675">Receptor</keyword>
<evidence type="ECO:0000256" key="2">
    <source>
        <dbReference type="ARBA" id="ARBA00010532"/>
    </source>
</evidence>
<keyword evidence="6 11" id="KW-0472">Membrane</keyword>
<keyword evidence="13" id="KW-1185">Reference proteome</keyword>
<dbReference type="InterPro" id="IPR005428">
    <property type="entry name" value="CD36/SCARB1/SNMP1"/>
</dbReference>
<evidence type="ECO:0000256" key="8">
    <source>
        <dbReference type="ARBA" id="ARBA00023170"/>
    </source>
</evidence>
<evidence type="ECO:0000256" key="4">
    <source>
        <dbReference type="ARBA" id="ARBA00022692"/>
    </source>
</evidence>
<feature type="disulfide bond" evidence="10">
    <location>
        <begin position="298"/>
        <end position="304"/>
    </location>
</feature>
<feature type="disulfide bond" evidence="10">
    <location>
        <begin position="256"/>
        <end position="315"/>
    </location>
</feature>
<evidence type="ECO:0000256" key="7">
    <source>
        <dbReference type="ARBA" id="ARBA00023157"/>
    </source>
</evidence>
<dbReference type="STRING" id="456900.A0A151I684"/>
<feature type="disulfide bond" evidence="10">
    <location>
        <begin position="226"/>
        <end position="296"/>
    </location>
</feature>
<dbReference type="AlphaFoldDB" id="A0A151I684"/>
<evidence type="ECO:0000313" key="13">
    <source>
        <dbReference type="Proteomes" id="UP000078542"/>
    </source>
</evidence>
<evidence type="ECO:0000256" key="5">
    <source>
        <dbReference type="ARBA" id="ARBA00022989"/>
    </source>
</evidence>
<evidence type="ECO:0000256" key="3">
    <source>
        <dbReference type="ARBA" id="ARBA00022475"/>
    </source>
</evidence>
<comment type="subcellular location">
    <subcellularLocation>
        <location evidence="1">Cell membrane</location>
        <topology evidence="1">Multi-pass membrane protein</topology>
    </subcellularLocation>
</comment>
<evidence type="ECO:0000256" key="1">
    <source>
        <dbReference type="ARBA" id="ARBA00004651"/>
    </source>
</evidence>
<dbReference type="Proteomes" id="UP000078542">
    <property type="component" value="Unassembled WGS sequence"/>
</dbReference>
<dbReference type="InterPro" id="IPR002159">
    <property type="entry name" value="CD36_fam"/>
</dbReference>
<dbReference type="EMBL" id="KQ978495">
    <property type="protein sequence ID" value="KYM93627.1"/>
    <property type="molecule type" value="Genomic_DNA"/>
</dbReference>
<evidence type="ECO:0000256" key="9">
    <source>
        <dbReference type="ARBA" id="ARBA00023180"/>
    </source>
</evidence>
<organism evidence="12 13">
    <name type="scientific">Cyphomyrmex costatus</name>
    <dbReference type="NCBI Taxonomy" id="456900"/>
    <lineage>
        <taxon>Eukaryota</taxon>
        <taxon>Metazoa</taxon>
        <taxon>Ecdysozoa</taxon>
        <taxon>Arthropoda</taxon>
        <taxon>Hexapoda</taxon>
        <taxon>Insecta</taxon>
        <taxon>Pterygota</taxon>
        <taxon>Neoptera</taxon>
        <taxon>Endopterygota</taxon>
        <taxon>Hymenoptera</taxon>
        <taxon>Apocrita</taxon>
        <taxon>Aculeata</taxon>
        <taxon>Formicoidea</taxon>
        <taxon>Formicidae</taxon>
        <taxon>Myrmicinae</taxon>
        <taxon>Cyphomyrmex</taxon>
    </lineage>
</organism>
<name>A0A151I684_9HYME</name>
<protein>
    <submittedName>
        <fullName evidence="12">Scavenger receptor class B member 1</fullName>
    </submittedName>
</protein>
<keyword evidence="5 11" id="KW-1133">Transmembrane helix</keyword>
<comment type="similarity">
    <text evidence="2">Belongs to the CD36 family.</text>
</comment>